<gene>
    <name evidence="2" type="ORF">AWRI3580_g2220</name>
</gene>
<dbReference type="PANTHER" id="PTHR12875:SF0">
    <property type="entry name" value="GOLGI TO ER TRAFFIC PROTEIN 4 HOMOLOG"/>
    <property type="match status" value="1"/>
</dbReference>
<proteinExistence type="inferred from homology"/>
<dbReference type="STRING" id="29833.A0A1E5RR66"/>
<sequence length="318" mass="37343">MSGKITDEQRLKRIIDKFRTNIHSSKPVYESYQQMTTILNRYTTYKTYKQGCRIAVEGLKEFSIKNTDPTNKEIDLILQDLLTIFVNNVITKNCKTPEDYDFIKIEICKILKSLKIHNKPILHNSAIVLNNFTIATSGFKFGDPLIHDLIGDLFYESEMYLEMERYYVLGNKDSYTKYIDFLWNYYVQNKTNGIKFEEVLSRVIFSYTFVENIKYAKEGSQELLKKYGEFSSSVEKGKKHLNMNFFADDKYLNFLQLLLVVIQTKNVSFFNKIKAQYPDQTRVYADYLTYIGEIYFNIKPQQASGQGFNIMDMMKGFA</sequence>
<dbReference type="GO" id="GO:0072380">
    <property type="term" value="C:TRC complex"/>
    <property type="evidence" value="ECO:0007669"/>
    <property type="project" value="TreeGrafter"/>
</dbReference>
<dbReference type="PANTHER" id="PTHR12875">
    <property type="entry name" value="GOLGI TO ER TRAFFIC PROTEIN 4 HOMOLOG"/>
    <property type="match status" value="1"/>
</dbReference>
<dbReference type="InterPro" id="IPR007317">
    <property type="entry name" value="GET4"/>
</dbReference>
<dbReference type="InterPro" id="IPR011990">
    <property type="entry name" value="TPR-like_helical_dom_sf"/>
</dbReference>
<dbReference type="EMBL" id="LPNN01000004">
    <property type="protein sequence ID" value="OEJ89385.1"/>
    <property type="molecule type" value="Genomic_DNA"/>
</dbReference>
<organism evidence="2 3">
    <name type="scientific">Hanseniaspora uvarum</name>
    <name type="common">Yeast</name>
    <name type="synonym">Kloeckera apiculata</name>
    <dbReference type="NCBI Taxonomy" id="29833"/>
    <lineage>
        <taxon>Eukaryota</taxon>
        <taxon>Fungi</taxon>
        <taxon>Dikarya</taxon>
        <taxon>Ascomycota</taxon>
        <taxon>Saccharomycotina</taxon>
        <taxon>Saccharomycetes</taxon>
        <taxon>Saccharomycodales</taxon>
        <taxon>Saccharomycodaceae</taxon>
        <taxon>Hanseniaspora</taxon>
    </lineage>
</organism>
<accession>A0A1E5RR66</accession>
<comment type="caution">
    <text evidence="2">The sequence shown here is derived from an EMBL/GenBank/DDBJ whole genome shotgun (WGS) entry which is preliminary data.</text>
</comment>
<evidence type="ECO:0000256" key="1">
    <source>
        <dbReference type="ARBA" id="ARBA00005351"/>
    </source>
</evidence>
<dbReference type="Pfam" id="PF04190">
    <property type="entry name" value="GET4"/>
    <property type="match status" value="1"/>
</dbReference>
<dbReference type="Proteomes" id="UP000095358">
    <property type="component" value="Unassembled WGS sequence"/>
</dbReference>
<dbReference type="VEuPathDB" id="FungiDB:AWRI3580_g2220"/>
<dbReference type="OrthoDB" id="10252405at2759"/>
<evidence type="ECO:0000313" key="2">
    <source>
        <dbReference type="EMBL" id="OEJ89385.1"/>
    </source>
</evidence>
<evidence type="ECO:0000313" key="3">
    <source>
        <dbReference type="Proteomes" id="UP000095358"/>
    </source>
</evidence>
<dbReference type="Gene3D" id="1.25.40.10">
    <property type="entry name" value="Tetratricopeptide repeat domain"/>
    <property type="match status" value="1"/>
</dbReference>
<comment type="similarity">
    <text evidence="1">Belongs to the GET4 family.</text>
</comment>
<reference evidence="3" key="1">
    <citation type="journal article" date="2016" name="Genome Announc.">
        <title>Genome sequences of three species of Hanseniaspora isolated from spontaneous wine fermentations.</title>
        <authorList>
            <person name="Sternes P.R."/>
            <person name="Lee D."/>
            <person name="Kutyna D.R."/>
            <person name="Borneman A.R."/>
        </authorList>
    </citation>
    <scope>NUCLEOTIDE SEQUENCE [LARGE SCALE GENOMIC DNA]</scope>
    <source>
        <strain evidence="3">AWRI3580</strain>
    </source>
</reference>
<protein>
    <submittedName>
        <fullName evidence="2">Golgi to ER traffic protein 4</fullName>
    </submittedName>
</protein>
<dbReference type="AlphaFoldDB" id="A0A1E5RR66"/>
<dbReference type="GO" id="GO:0045048">
    <property type="term" value="P:protein insertion into ER membrane"/>
    <property type="evidence" value="ECO:0007669"/>
    <property type="project" value="InterPro"/>
</dbReference>
<name>A0A1E5RR66_HANUV</name>
<keyword evidence="3" id="KW-1185">Reference proteome</keyword>